<dbReference type="EMBL" id="JAFREL020000004">
    <property type="protein sequence ID" value="MEO1772319.1"/>
    <property type="molecule type" value="Genomic_DNA"/>
</dbReference>
<evidence type="ECO:0000313" key="3">
    <source>
        <dbReference type="Proteomes" id="UP000664357"/>
    </source>
</evidence>
<feature type="transmembrane region" description="Helical" evidence="1">
    <location>
        <begin position="49"/>
        <end position="68"/>
    </location>
</feature>
<sequence length="73" mass="7612">MKKLVLILLLGIIIVGILAIAHDTANQISSQGIFEKKLNVQAGGKGNNASILVIGLALAGAAGSFYRYTKSED</sequence>
<keyword evidence="1" id="KW-1133">Transmembrane helix</keyword>
<keyword evidence="1" id="KW-0472">Membrane</keyword>
<proteinExistence type="predicted"/>
<evidence type="ECO:0000256" key="1">
    <source>
        <dbReference type="SAM" id="Phobius"/>
    </source>
</evidence>
<evidence type="ECO:0008006" key="4">
    <source>
        <dbReference type="Google" id="ProtNLM"/>
    </source>
</evidence>
<reference evidence="2 3" key="1">
    <citation type="submission" date="2024-02" db="EMBL/GenBank/DDBJ databases">
        <title>The Genome Sequence of Enterococcus sp. DIV0159.</title>
        <authorList>
            <person name="Earl A."/>
            <person name="Manson A."/>
            <person name="Gilmore M."/>
            <person name="Sanders J."/>
            <person name="Shea T."/>
            <person name="Howe W."/>
            <person name="Livny J."/>
            <person name="Cuomo C."/>
            <person name="Neafsey D."/>
            <person name="Birren B."/>
        </authorList>
    </citation>
    <scope>NUCLEOTIDE SEQUENCE [LARGE SCALE GENOMIC DNA]</scope>
    <source>
        <strain evidence="2 3">665A</strain>
    </source>
</reference>
<organism evidence="2 3">
    <name type="scientific">Candidatus Enterococcus ferrettii</name>
    <dbReference type="NCBI Taxonomy" id="2815324"/>
    <lineage>
        <taxon>Bacteria</taxon>
        <taxon>Bacillati</taxon>
        <taxon>Bacillota</taxon>
        <taxon>Bacilli</taxon>
        <taxon>Lactobacillales</taxon>
        <taxon>Enterococcaceae</taxon>
        <taxon>Enterococcus</taxon>
    </lineage>
</organism>
<protein>
    <recommendedName>
        <fullName evidence="4">Gram-positive cocci surface proteins LPxTG domain-containing protein</fullName>
    </recommendedName>
</protein>
<evidence type="ECO:0000313" key="2">
    <source>
        <dbReference type="EMBL" id="MEO1772319.1"/>
    </source>
</evidence>
<keyword evidence="1" id="KW-0812">Transmembrane</keyword>
<keyword evidence="3" id="KW-1185">Reference proteome</keyword>
<gene>
    <name evidence="2" type="ORF">JZO67_004301</name>
</gene>
<dbReference type="Proteomes" id="UP000664357">
    <property type="component" value="Unassembled WGS sequence"/>
</dbReference>
<accession>A0ABV0EUJ7</accession>
<dbReference type="RefSeq" id="WP_207701785.1">
    <property type="nucleotide sequence ID" value="NZ_JAFREL020000004.1"/>
</dbReference>
<comment type="caution">
    <text evidence="2">The sequence shown here is derived from an EMBL/GenBank/DDBJ whole genome shotgun (WGS) entry which is preliminary data.</text>
</comment>
<name>A0ABV0EUJ7_9ENTE</name>